<name>D3FDA7_CONWI</name>
<dbReference type="InterPro" id="IPR017853">
    <property type="entry name" value="GH"/>
</dbReference>
<dbReference type="STRING" id="469383.Cwoe_5090"/>
<evidence type="ECO:0000313" key="1">
    <source>
        <dbReference type="EMBL" id="ADB53499.1"/>
    </source>
</evidence>
<dbReference type="HOGENOM" id="CLU_046661_0_0_11"/>
<organism evidence="1 2">
    <name type="scientific">Conexibacter woesei (strain DSM 14684 / CCUG 47730 / CIP 108061 / JCM 11494 / NBRC 100937 / ID131577)</name>
    <dbReference type="NCBI Taxonomy" id="469383"/>
    <lineage>
        <taxon>Bacteria</taxon>
        <taxon>Bacillati</taxon>
        <taxon>Actinomycetota</taxon>
        <taxon>Thermoleophilia</taxon>
        <taxon>Solirubrobacterales</taxon>
        <taxon>Conexibacteraceae</taxon>
        <taxon>Conexibacter</taxon>
    </lineage>
</organism>
<protein>
    <submittedName>
        <fullName evidence="1">Uncharacterized protein</fullName>
    </submittedName>
</protein>
<dbReference type="EMBL" id="CP001854">
    <property type="protein sequence ID" value="ADB53499.1"/>
    <property type="molecule type" value="Genomic_DNA"/>
</dbReference>
<dbReference type="OrthoDB" id="525131at2"/>
<sequence precursor="true">MRRPRLARRRAALGIGGALLALAIGPLTSTALAVPAPVCNQAAAPDPWWGVTAPPLVFGTVIGTGTYATELGMGAGAPDRPAKIERALDRLQGGSKPFIVKASSWFNDAGDRGAIGDFPANPVQYTTATRRLEVVLWFNSKSRDRAGWVRYVRAKVRELAPHAATFVIGEEANVPLGPPWGLMPVEAIVDGVLAAKDELRRMGNNRTKVGFNAAESIAPDGGRSFFDEIRRVGNRDFRRAVDFVGLDAYPGAFGPYVPGFDYRAEMARALRNARYCLIRAAGFPDSMPLHVTENGFGTGGDRSAEAQVEALGQLIKAVHDYRGVYNIRAYEQWGLRDDRSDLGDPFVALGLLRDDYTPKPSFDLYRNLIRTLGARSTDPAVEITTAPPAVTTRRTARFAFRSIPANAAFECRLDGGRWEPCGADRRYAGLAVGRHRFEVRAIGEGIRVVRPADAHAWRVERESEPRR</sequence>
<proteinExistence type="predicted"/>
<gene>
    <name evidence="1" type="ordered locus">Cwoe_5090</name>
</gene>
<dbReference type="RefSeq" id="WP_012936550.1">
    <property type="nucleotide sequence ID" value="NC_013739.1"/>
</dbReference>
<keyword evidence="2" id="KW-1185">Reference proteome</keyword>
<dbReference type="AlphaFoldDB" id="D3FDA7"/>
<dbReference type="KEGG" id="cwo:Cwoe_5090"/>
<dbReference type="SUPFAM" id="SSF51445">
    <property type="entry name" value="(Trans)glycosidases"/>
    <property type="match status" value="1"/>
</dbReference>
<reference evidence="2" key="2">
    <citation type="submission" date="2010-01" db="EMBL/GenBank/DDBJ databases">
        <title>The complete genome of Conexibacter woesei DSM 14684.</title>
        <authorList>
            <consortium name="US DOE Joint Genome Institute (JGI-PGF)"/>
            <person name="Lucas S."/>
            <person name="Copeland A."/>
            <person name="Lapidus A."/>
            <person name="Glavina del Rio T."/>
            <person name="Dalin E."/>
            <person name="Tice H."/>
            <person name="Bruce D."/>
            <person name="Goodwin L."/>
            <person name="Pitluck S."/>
            <person name="Kyrpides N."/>
            <person name="Mavromatis K."/>
            <person name="Ivanova N."/>
            <person name="Mikhailova N."/>
            <person name="Chertkov O."/>
            <person name="Brettin T."/>
            <person name="Detter J.C."/>
            <person name="Han C."/>
            <person name="Larimer F."/>
            <person name="Land M."/>
            <person name="Hauser L."/>
            <person name="Markowitz V."/>
            <person name="Cheng J.-F."/>
            <person name="Hugenholtz P."/>
            <person name="Woyke T."/>
            <person name="Wu D."/>
            <person name="Pukall R."/>
            <person name="Steenblock K."/>
            <person name="Schneider S."/>
            <person name="Klenk H.-P."/>
            <person name="Eisen J.A."/>
        </authorList>
    </citation>
    <scope>NUCLEOTIDE SEQUENCE [LARGE SCALE GENOMIC DNA]</scope>
    <source>
        <strain evidence="2">DSM 14684 / CIP 108061 / JCM 11494 / NBRC 100937 / ID131577</strain>
    </source>
</reference>
<reference evidence="1 2" key="1">
    <citation type="journal article" date="2010" name="Stand. Genomic Sci.">
        <title>Complete genome sequence of Conexibacter woesei type strain (ID131577).</title>
        <authorList>
            <person name="Pukall R."/>
            <person name="Lapidus A."/>
            <person name="Glavina Del Rio T."/>
            <person name="Copeland A."/>
            <person name="Tice H."/>
            <person name="Cheng J.-F."/>
            <person name="Lucas S."/>
            <person name="Chen F."/>
            <person name="Nolan M."/>
            <person name="Bruce D."/>
            <person name="Goodwin L."/>
            <person name="Pitluck S."/>
            <person name="Mavromatis K."/>
            <person name="Ivanova N."/>
            <person name="Ovchinnikova G."/>
            <person name="Pati A."/>
            <person name="Chen A."/>
            <person name="Palaniappan K."/>
            <person name="Land M."/>
            <person name="Hauser L."/>
            <person name="Chang Y.-J."/>
            <person name="Jeffries C.D."/>
            <person name="Chain P."/>
            <person name="Meincke L."/>
            <person name="Sims D."/>
            <person name="Brettin T."/>
            <person name="Detter J.C."/>
            <person name="Rohde M."/>
            <person name="Goeker M."/>
            <person name="Bristow J."/>
            <person name="Eisen J.A."/>
            <person name="Markowitz V."/>
            <person name="Kyrpides N.C."/>
            <person name="Klenk H.-P."/>
            <person name="Hugenholtz P."/>
        </authorList>
    </citation>
    <scope>NUCLEOTIDE SEQUENCE [LARGE SCALE GENOMIC DNA]</scope>
    <source>
        <strain evidence="2">DSM 14684 / CIP 108061 / JCM 11494 / NBRC 100937 / ID131577</strain>
    </source>
</reference>
<evidence type="ECO:0000313" key="2">
    <source>
        <dbReference type="Proteomes" id="UP000008229"/>
    </source>
</evidence>
<accession>D3FDA7</accession>
<dbReference type="Gene3D" id="3.20.20.80">
    <property type="entry name" value="Glycosidases"/>
    <property type="match status" value="1"/>
</dbReference>
<dbReference type="Proteomes" id="UP000008229">
    <property type="component" value="Chromosome"/>
</dbReference>
<dbReference type="eggNOG" id="COG2723">
    <property type="taxonomic scope" value="Bacteria"/>
</dbReference>